<evidence type="ECO:0000259" key="2">
    <source>
        <dbReference type="Pfam" id="PF04892"/>
    </source>
</evidence>
<dbReference type="EMBL" id="DVMT01000053">
    <property type="protein sequence ID" value="HIU40693.1"/>
    <property type="molecule type" value="Genomic_DNA"/>
</dbReference>
<comment type="caution">
    <text evidence="3">The sequence shown here is derived from an EMBL/GenBank/DDBJ whole genome shotgun (WGS) entry which is preliminary data.</text>
</comment>
<keyword evidence="1" id="KW-0812">Transmembrane</keyword>
<feature type="transmembrane region" description="Helical" evidence="1">
    <location>
        <begin position="12"/>
        <end position="33"/>
    </location>
</feature>
<keyword evidence="1" id="KW-0472">Membrane</keyword>
<reference evidence="3" key="2">
    <citation type="journal article" date="2021" name="PeerJ">
        <title>Extensive microbial diversity within the chicken gut microbiome revealed by metagenomics and culture.</title>
        <authorList>
            <person name="Gilroy R."/>
            <person name="Ravi A."/>
            <person name="Getino M."/>
            <person name="Pursley I."/>
            <person name="Horton D.L."/>
            <person name="Alikhan N.F."/>
            <person name="Baker D."/>
            <person name="Gharbi K."/>
            <person name="Hall N."/>
            <person name="Watson M."/>
            <person name="Adriaenssens E.M."/>
            <person name="Foster-Nyarko E."/>
            <person name="Jarju S."/>
            <person name="Secka A."/>
            <person name="Antonio M."/>
            <person name="Oren A."/>
            <person name="Chaudhuri R.R."/>
            <person name="La Ragione R."/>
            <person name="Hildebrand F."/>
            <person name="Pallen M.J."/>
        </authorList>
    </citation>
    <scope>NUCLEOTIDE SEQUENCE</scope>
    <source>
        <strain evidence="3">CHK193-30670</strain>
    </source>
</reference>
<dbReference type="Proteomes" id="UP000824074">
    <property type="component" value="Unassembled WGS sequence"/>
</dbReference>
<sequence length="205" mass="24071">MFTNIFLKAVHNIWPMLFIFAVILISIRITYLLCNKERFVFHKELLTLCFIIYILLLYYIVTFQDNNYGTNNFIPFREIFRYDLDSKLFIRNVLGNVLLFVPFGIFVTYYVKVNKVYIPIILSLIVSCAIEFAQSLIGRTADIDDVILNVLGGIIGYLIFKFGGKLYDKLPRFMKSEIFLDALSLAFVLVLVYLAFRFNFWRILS</sequence>
<evidence type="ECO:0000313" key="3">
    <source>
        <dbReference type="EMBL" id="HIU40693.1"/>
    </source>
</evidence>
<proteinExistence type="predicted"/>
<evidence type="ECO:0000313" key="4">
    <source>
        <dbReference type="Proteomes" id="UP000824074"/>
    </source>
</evidence>
<dbReference type="PANTHER" id="PTHR36834">
    <property type="entry name" value="MEMBRANE PROTEIN-RELATED"/>
    <property type="match status" value="1"/>
</dbReference>
<organism evidence="3 4">
    <name type="scientific">Candidatus Aphodocola excrementigallinarum</name>
    <dbReference type="NCBI Taxonomy" id="2840670"/>
    <lineage>
        <taxon>Bacteria</taxon>
        <taxon>Bacillati</taxon>
        <taxon>Bacillota</taxon>
        <taxon>Bacilli</taxon>
        <taxon>Candidatus Aphodocola</taxon>
    </lineage>
</organism>
<dbReference type="PANTHER" id="PTHR36834:SF1">
    <property type="entry name" value="INTEGRAL MEMBRANE PROTEIN"/>
    <property type="match status" value="1"/>
</dbReference>
<dbReference type="InterPro" id="IPR006976">
    <property type="entry name" value="VanZ-like"/>
</dbReference>
<dbReference type="AlphaFoldDB" id="A0A9D1LHB9"/>
<keyword evidence="1" id="KW-1133">Transmembrane helix</keyword>
<feature type="domain" description="VanZ-like" evidence="2">
    <location>
        <begin position="50"/>
        <end position="162"/>
    </location>
</feature>
<evidence type="ECO:0000256" key="1">
    <source>
        <dbReference type="SAM" id="Phobius"/>
    </source>
</evidence>
<feature type="transmembrane region" description="Helical" evidence="1">
    <location>
        <begin position="146"/>
        <end position="166"/>
    </location>
</feature>
<gene>
    <name evidence="3" type="ORF">IAB68_05280</name>
</gene>
<dbReference type="Pfam" id="PF04892">
    <property type="entry name" value="VanZ"/>
    <property type="match status" value="1"/>
</dbReference>
<feature type="transmembrane region" description="Helical" evidence="1">
    <location>
        <begin position="45"/>
        <end position="61"/>
    </location>
</feature>
<dbReference type="InterPro" id="IPR053150">
    <property type="entry name" value="Teicoplanin_resist-assoc"/>
</dbReference>
<feature type="transmembrane region" description="Helical" evidence="1">
    <location>
        <begin position="88"/>
        <end position="109"/>
    </location>
</feature>
<feature type="transmembrane region" description="Helical" evidence="1">
    <location>
        <begin position="178"/>
        <end position="196"/>
    </location>
</feature>
<name>A0A9D1LHB9_9FIRM</name>
<protein>
    <submittedName>
        <fullName evidence="3">VanZ family protein</fullName>
    </submittedName>
</protein>
<reference evidence="3" key="1">
    <citation type="submission" date="2020-10" db="EMBL/GenBank/DDBJ databases">
        <authorList>
            <person name="Gilroy R."/>
        </authorList>
    </citation>
    <scope>NUCLEOTIDE SEQUENCE</scope>
    <source>
        <strain evidence="3">CHK193-30670</strain>
    </source>
</reference>
<accession>A0A9D1LHB9</accession>